<dbReference type="Gene3D" id="3.40.50.150">
    <property type="entry name" value="Vaccinia Virus protein VP39"/>
    <property type="match status" value="1"/>
</dbReference>
<gene>
    <name evidence="1" type="ORF">GH714_004572</name>
</gene>
<protein>
    <submittedName>
        <fullName evidence="1">Uncharacterized protein</fullName>
    </submittedName>
</protein>
<evidence type="ECO:0000313" key="1">
    <source>
        <dbReference type="EMBL" id="KAF2309681.1"/>
    </source>
</evidence>
<dbReference type="InterPro" id="IPR029063">
    <property type="entry name" value="SAM-dependent_MTases_sf"/>
</dbReference>
<accession>A0A6A6M7H5</accession>
<evidence type="ECO:0000313" key="2">
    <source>
        <dbReference type="Proteomes" id="UP000467840"/>
    </source>
</evidence>
<keyword evidence="2" id="KW-1185">Reference proteome</keyword>
<proteinExistence type="predicted"/>
<organism evidence="1 2">
    <name type="scientific">Hevea brasiliensis</name>
    <name type="common">Para rubber tree</name>
    <name type="synonym">Siphonia brasiliensis</name>
    <dbReference type="NCBI Taxonomy" id="3981"/>
    <lineage>
        <taxon>Eukaryota</taxon>
        <taxon>Viridiplantae</taxon>
        <taxon>Streptophyta</taxon>
        <taxon>Embryophyta</taxon>
        <taxon>Tracheophyta</taxon>
        <taxon>Spermatophyta</taxon>
        <taxon>Magnoliopsida</taxon>
        <taxon>eudicotyledons</taxon>
        <taxon>Gunneridae</taxon>
        <taxon>Pentapetalae</taxon>
        <taxon>rosids</taxon>
        <taxon>fabids</taxon>
        <taxon>Malpighiales</taxon>
        <taxon>Euphorbiaceae</taxon>
        <taxon>Crotonoideae</taxon>
        <taxon>Micrandreae</taxon>
        <taxon>Hevea</taxon>
    </lineage>
</organism>
<comment type="caution">
    <text evidence="1">The sequence shown here is derived from an EMBL/GenBank/DDBJ whole genome shotgun (WGS) entry which is preliminary data.</text>
</comment>
<dbReference type="EMBL" id="JAAGAX010000006">
    <property type="protein sequence ID" value="KAF2309681.1"/>
    <property type="molecule type" value="Genomic_DNA"/>
</dbReference>
<sequence length="117" mass="13250">MVSLRSCTQPSSATPPSSSPFWEPVLPGMHFLLISPLAISRGGRSPGGLRNSPQCWKANENVYLEDKVTFREYKLMDSDSKAVMMGWEKPLMEAHVRPFAWEVTTYLTSDLEWASWI</sequence>
<reference evidence="1 2" key="1">
    <citation type="journal article" date="2020" name="Mol. Plant">
        <title>The Chromosome-Based Rubber Tree Genome Provides New Insights into Spurge Genome Evolution and Rubber Biosynthesis.</title>
        <authorList>
            <person name="Liu J."/>
            <person name="Shi C."/>
            <person name="Shi C.C."/>
            <person name="Li W."/>
            <person name="Zhang Q.J."/>
            <person name="Zhang Y."/>
            <person name="Li K."/>
            <person name="Lu H.F."/>
            <person name="Shi C."/>
            <person name="Zhu S.T."/>
            <person name="Xiao Z.Y."/>
            <person name="Nan H."/>
            <person name="Yue Y."/>
            <person name="Zhu X.G."/>
            <person name="Wu Y."/>
            <person name="Hong X.N."/>
            <person name="Fan G.Y."/>
            <person name="Tong Y."/>
            <person name="Zhang D."/>
            <person name="Mao C.L."/>
            <person name="Liu Y.L."/>
            <person name="Hao S.J."/>
            <person name="Liu W.Q."/>
            <person name="Lv M.Q."/>
            <person name="Zhang H.B."/>
            <person name="Liu Y."/>
            <person name="Hu-Tang G.R."/>
            <person name="Wang J.P."/>
            <person name="Wang J.H."/>
            <person name="Sun Y.H."/>
            <person name="Ni S.B."/>
            <person name="Chen W.B."/>
            <person name="Zhang X.C."/>
            <person name="Jiao Y.N."/>
            <person name="Eichler E.E."/>
            <person name="Li G.H."/>
            <person name="Liu X."/>
            <person name="Gao L.Z."/>
        </authorList>
    </citation>
    <scope>NUCLEOTIDE SEQUENCE [LARGE SCALE GENOMIC DNA]</scope>
    <source>
        <strain evidence="2">cv. GT1</strain>
        <tissue evidence="1">Leaf</tissue>
    </source>
</reference>
<dbReference type="AlphaFoldDB" id="A0A6A6M7H5"/>
<name>A0A6A6M7H5_HEVBR</name>
<dbReference type="Proteomes" id="UP000467840">
    <property type="component" value="Chromosome 14"/>
</dbReference>